<keyword evidence="3" id="KW-1185">Reference proteome</keyword>
<reference evidence="2 3" key="1">
    <citation type="submission" date="2015-04" db="EMBL/GenBank/DDBJ databases">
        <title>Complete genome sequence of Schizopora paradoxa KUC8140, a cosmopolitan wood degrader in East Asia.</title>
        <authorList>
            <consortium name="DOE Joint Genome Institute"/>
            <person name="Min B."/>
            <person name="Park H."/>
            <person name="Jang Y."/>
            <person name="Kim J.-J."/>
            <person name="Kim K.H."/>
            <person name="Pangilinan J."/>
            <person name="Lipzen A."/>
            <person name="Riley R."/>
            <person name="Grigoriev I.V."/>
            <person name="Spatafora J.W."/>
            <person name="Choi I.-G."/>
        </authorList>
    </citation>
    <scope>NUCLEOTIDE SEQUENCE [LARGE SCALE GENOMIC DNA]</scope>
    <source>
        <strain evidence="2 3">KUC8140</strain>
    </source>
</reference>
<evidence type="ECO:0000313" key="3">
    <source>
        <dbReference type="Proteomes" id="UP000053477"/>
    </source>
</evidence>
<dbReference type="OrthoDB" id="2745134at2759"/>
<feature type="transmembrane region" description="Helical" evidence="1">
    <location>
        <begin position="34"/>
        <end position="55"/>
    </location>
</feature>
<feature type="transmembrane region" description="Helical" evidence="1">
    <location>
        <begin position="98"/>
        <end position="117"/>
    </location>
</feature>
<dbReference type="InParanoid" id="A0A0H2S8I0"/>
<proteinExistence type="predicted"/>
<protein>
    <submittedName>
        <fullName evidence="2">Uncharacterized protein</fullName>
    </submittedName>
</protein>
<dbReference type="EMBL" id="KQ085963">
    <property type="protein sequence ID" value="KLO13186.1"/>
    <property type="molecule type" value="Genomic_DNA"/>
</dbReference>
<keyword evidence="1" id="KW-0472">Membrane</keyword>
<dbReference type="AlphaFoldDB" id="A0A0H2S8I0"/>
<organism evidence="2 3">
    <name type="scientific">Schizopora paradoxa</name>
    <dbReference type="NCBI Taxonomy" id="27342"/>
    <lineage>
        <taxon>Eukaryota</taxon>
        <taxon>Fungi</taxon>
        <taxon>Dikarya</taxon>
        <taxon>Basidiomycota</taxon>
        <taxon>Agaricomycotina</taxon>
        <taxon>Agaricomycetes</taxon>
        <taxon>Hymenochaetales</taxon>
        <taxon>Schizoporaceae</taxon>
        <taxon>Schizopora</taxon>
    </lineage>
</organism>
<keyword evidence="1" id="KW-1133">Transmembrane helix</keyword>
<feature type="transmembrane region" description="Helical" evidence="1">
    <location>
        <begin position="6"/>
        <end position="27"/>
    </location>
</feature>
<name>A0A0H2S8I0_9AGAM</name>
<dbReference type="STRING" id="27342.A0A0H2S8I0"/>
<keyword evidence="1" id="KW-0812">Transmembrane</keyword>
<sequence>MILYQPLAIGIPLTVIPNCIIALRIYALYARSKSIAGVLFVYILGELAVGLWIYLTPSVTQVDLIAATEQISPLDTNTPSLHSCLAIVSLRLSLLQTASLQIMQSLYNFVALSLILFKTAKGRGIVGVIAKQGLIYYVLNFCSVISWTLMLILAPPGLKYTLAGPALGFGSMSTAKLTLHIRAYCMPQSEFEEVHIDRHVMYRLERKRSWVGATTFEVSGVGEDRDEDSLASIPVAELTAKDIPRIVRDNIRGIGEHLPRKLRNVSSVSSD</sequence>
<accession>A0A0H2S8I0</accession>
<evidence type="ECO:0000256" key="1">
    <source>
        <dbReference type="SAM" id="Phobius"/>
    </source>
</evidence>
<evidence type="ECO:0000313" key="2">
    <source>
        <dbReference type="EMBL" id="KLO13186.1"/>
    </source>
</evidence>
<dbReference type="Proteomes" id="UP000053477">
    <property type="component" value="Unassembled WGS sequence"/>
</dbReference>
<feature type="transmembrane region" description="Helical" evidence="1">
    <location>
        <begin position="133"/>
        <end position="154"/>
    </location>
</feature>
<gene>
    <name evidence="2" type="ORF">SCHPADRAFT_374509</name>
</gene>